<reference evidence="3" key="1">
    <citation type="submission" date="2023-11" db="EMBL/GenBank/DDBJ databases">
        <title>Genome assemblies of two species of porcelain crab, Petrolisthes cinctipes and Petrolisthes manimaculis (Anomura: Porcellanidae).</title>
        <authorList>
            <person name="Angst P."/>
        </authorList>
    </citation>
    <scope>NUCLEOTIDE SEQUENCE</scope>
    <source>
        <strain evidence="3">PB745_02</strain>
        <tissue evidence="3">Gill</tissue>
    </source>
</reference>
<keyword evidence="4" id="KW-1185">Reference proteome</keyword>
<evidence type="ECO:0000256" key="1">
    <source>
        <dbReference type="SAM" id="Phobius"/>
    </source>
</evidence>
<protein>
    <submittedName>
        <fullName evidence="3">Uncharacterized protein</fullName>
    </submittedName>
</protein>
<organism evidence="3 4">
    <name type="scientific">Petrolisthes manimaculis</name>
    <dbReference type="NCBI Taxonomy" id="1843537"/>
    <lineage>
        <taxon>Eukaryota</taxon>
        <taxon>Metazoa</taxon>
        <taxon>Ecdysozoa</taxon>
        <taxon>Arthropoda</taxon>
        <taxon>Crustacea</taxon>
        <taxon>Multicrustacea</taxon>
        <taxon>Malacostraca</taxon>
        <taxon>Eumalacostraca</taxon>
        <taxon>Eucarida</taxon>
        <taxon>Decapoda</taxon>
        <taxon>Pleocyemata</taxon>
        <taxon>Anomura</taxon>
        <taxon>Galatheoidea</taxon>
        <taxon>Porcellanidae</taxon>
        <taxon>Petrolisthes</taxon>
    </lineage>
</organism>
<name>A0AAE1NE76_9EUCA</name>
<evidence type="ECO:0000256" key="2">
    <source>
        <dbReference type="SAM" id="SignalP"/>
    </source>
</evidence>
<proteinExistence type="predicted"/>
<dbReference type="PROSITE" id="PS51257">
    <property type="entry name" value="PROKAR_LIPOPROTEIN"/>
    <property type="match status" value="1"/>
</dbReference>
<keyword evidence="1" id="KW-0472">Membrane</keyword>
<keyword evidence="2" id="KW-0732">Signal</keyword>
<feature type="transmembrane region" description="Helical" evidence="1">
    <location>
        <begin position="82"/>
        <end position="104"/>
    </location>
</feature>
<gene>
    <name evidence="3" type="ORF">Pmani_038520</name>
</gene>
<evidence type="ECO:0000313" key="3">
    <source>
        <dbReference type="EMBL" id="KAK4288450.1"/>
    </source>
</evidence>
<accession>A0AAE1NE76</accession>
<feature type="signal peptide" evidence="2">
    <location>
        <begin position="1"/>
        <end position="28"/>
    </location>
</feature>
<dbReference type="EMBL" id="JAWZYT010006303">
    <property type="protein sequence ID" value="KAK4288450.1"/>
    <property type="molecule type" value="Genomic_DNA"/>
</dbReference>
<evidence type="ECO:0000313" key="4">
    <source>
        <dbReference type="Proteomes" id="UP001292094"/>
    </source>
</evidence>
<keyword evidence="1" id="KW-0812">Transmembrane</keyword>
<dbReference type="Proteomes" id="UP001292094">
    <property type="component" value="Unassembled WGS sequence"/>
</dbReference>
<comment type="caution">
    <text evidence="3">The sequence shown here is derived from an EMBL/GenBank/DDBJ whole genome shotgun (WGS) entry which is preliminary data.</text>
</comment>
<keyword evidence="1" id="KW-1133">Transmembrane helix</keyword>
<feature type="chain" id="PRO_5042117596" evidence="2">
    <location>
        <begin position="29"/>
        <end position="126"/>
    </location>
</feature>
<sequence>MALKGGVYNDSQLVLLLLLLLGSSCVLCRTHRTDNDGPITQKVDDEGGEQQRIFLTGTGTGGGSTGSLTIGNAFSVLVGWDAALLVGLTLAGLIAAIILMGVLLSNEGKDDEGYYSATGYATDPHT</sequence>
<dbReference type="AlphaFoldDB" id="A0AAE1NE76"/>